<evidence type="ECO:0000313" key="8">
    <source>
        <dbReference type="Proteomes" id="UP000307000"/>
    </source>
</evidence>
<reference evidence="7 8" key="1">
    <citation type="submission" date="2018-12" db="EMBL/GenBank/DDBJ databases">
        <title>Complete Genome Sequence of Glutamicibacter creatinolyticus strain LGCM259,isolated from an abscess of a 12-year-old mare in Italy.</title>
        <authorList>
            <person name="Santos R.G."/>
            <person name="Silva A.L."/>
            <person name="Seyffert N."/>
            <person name="Castro T.L.P."/>
            <person name="Attili A.R."/>
            <person name="Rifici C."/>
            <person name="Mazzullo G."/>
            <person name="Brenig B."/>
            <person name="Venanzi F."/>
            <person name="Azevedo V."/>
        </authorList>
    </citation>
    <scope>NUCLEOTIDE SEQUENCE [LARGE SCALE GENOMIC DNA]</scope>
    <source>
        <strain evidence="7 8">LGCM 259</strain>
    </source>
</reference>
<organism evidence="7 8">
    <name type="scientific">Glutamicibacter creatinolyticus</name>
    <dbReference type="NCBI Taxonomy" id="162496"/>
    <lineage>
        <taxon>Bacteria</taxon>
        <taxon>Bacillati</taxon>
        <taxon>Actinomycetota</taxon>
        <taxon>Actinomycetes</taxon>
        <taxon>Micrococcales</taxon>
        <taxon>Micrococcaceae</taxon>
        <taxon>Glutamicibacter</taxon>
    </lineage>
</organism>
<sequence>MGIIYATTMDPTKTELLTSWLPQQDFFSGTARPQLDTVGGFRLEDPAGQVGMEFIIALDRQDGTVYHLPLSYRGEPLEGGQDHLLGTSQHGVLGLRYVYDAEHDPTWQQCVRDLFAGLSVPQHQNNSDTDEPRVTVEGGMDTTGSGAIGIERRPRPGAGTGHYLSAEWVDGAGATQRGAVLRMA</sequence>
<keyword evidence="3" id="KW-0418">Kinase</keyword>
<accession>A0A5B7WQM9</accession>
<name>A0A5B7WQM9_9MICC</name>
<dbReference type="EMBL" id="CP034412">
    <property type="protein sequence ID" value="QCY46446.1"/>
    <property type="molecule type" value="Genomic_DNA"/>
</dbReference>
<dbReference type="AlphaFoldDB" id="A0A5B7WQM9"/>
<evidence type="ECO:0000256" key="2">
    <source>
        <dbReference type="ARBA" id="ARBA00022741"/>
    </source>
</evidence>
<evidence type="ECO:0000256" key="3">
    <source>
        <dbReference type="ARBA" id="ARBA00022777"/>
    </source>
</evidence>
<protein>
    <submittedName>
        <fullName evidence="7">1,4-alpha-glucan branching protein</fullName>
    </submittedName>
</protein>
<dbReference type="KEGG" id="gcr:GcLGCM259_0685"/>
<gene>
    <name evidence="7" type="ORF">GcLGCM259_0685</name>
</gene>
<dbReference type="Proteomes" id="UP000307000">
    <property type="component" value="Chromosome"/>
</dbReference>
<dbReference type="RefSeq" id="WP_138925787.1">
    <property type="nucleotide sequence ID" value="NZ_CP034412.1"/>
</dbReference>
<evidence type="ECO:0000256" key="5">
    <source>
        <dbReference type="SAM" id="MobiDB-lite"/>
    </source>
</evidence>
<evidence type="ECO:0000256" key="1">
    <source>
        <dbReference type="ARBA" id="ARBA00022679"/>
    </source>
</evidence>
<feature type="domain" description="Maltokinase N-terminal cap" evidence="6">
    <location>
        <begin position="20"/>
        <end position="104"/>
    </location>
</feature>
<keyword evidence="4" id="KW-0067">ATP-binding</keyword>
<evidence type="ECO:0000256" key="4">
    <source>
        <dbReference type="ARBA" id="ARBA00022840"/>
    </source>
</evidence>
<dbReference type="GO" id="GO:0005524">
    <property type="term" value="F:ATP binding"/>
    <property type="evidence" value="ECO:0007669"/>
    <property type="project" value="UniProtKB-KW"/>
</dbReference>
<evidence type="ECO:0000313" key="7">
    <source>
        <dbReference type="EMBL" id="QCY46446.1"/>
    </source>
</evidence>
<keyword evidence="2" id="KW-0547">Nucleotide-binding</keyword>
<feature type="region of interest" description="Disordered" evidence="5">
    <location>
        <begin position="120"/>
        <end position="156"/>
    </location>
</feature>
<proteinExistence type="predicted"/>
<keyword evidence="8" id="KW-1185">Reference proteome</keyword>
<dbReference type="Pfam" id="PF18085">
    <property type="entry name" value="Mak_N_cap"/>
    <property type="match status" value="1"/>
</dbReference>
<keyword evidence="1" id="KW-0808">Transferase</keyword>
<evidence type="ECO:0000259" key="6">
    <source>
        <dbReference type="Pfam" id="PF18085"/>
    </source>
</evidence>
<dbReference type="GO" id="GO:0016301">
    <property type="term" value="F:kinase activity"/>
    <property type="evidence" value="ECO:0007669"/>
    <property type="project" value="UniProtKB-KW"/>
</dbReference>
<dbReference type="InterPro" id="IPR040999">
    <property type="entry name" value="Mak_N_cap"/>
</dbReference>